<evidence type="ECO:0000313" key="4">
    <source>
        <dbReference type="EMBL" id="NEL52540.1"/>
    </source>
</evidence>
<dbReference type="RefSeq" id="WP_162393427.1">
    <property type="nucleotide sequence ID" value="NZ_JAABOZ010000009.1"/>
</dbReference>
<dbReference type="Proteomes" id="UP000470470">
    <property type="component" value="Unassembled WGS sequence"/>
</dbReference>
<dbReference type="InterPro" id="IPR005182">
    <property type="entry name" value="YdbS-like_PH"/>
</dbReference>
<evidence type="ECO:0000259" key="3">
    <source>
        <dbReference type="Pfam" id="PF03703"/>
    </source>
</evidence>
<accession>A0A7K3W9M9</accession>
<keyword evidence="5" id="KW-1185">Reference proteome</keyword>
<comment type="caution">
    <text evidence="4">The sequence shown here is derived from an EMBL/GenBank/DDBJ whole genome shotgun (WGS) entry which is preliminary data.</text>
</comment>
<keyword evidence="2" id="KW-1133">Transmembrane helix</keyword>
<keyword evidence="2" id="KW-0812">Transmembrane</keyword>
<dbReference type="PANTHER" id="PTHR37938">
    <property type="entry name" value="BLL0215 PROTEIN"/>
    <property type="match status" value="1"/>
</dbReference>
<feature type="transmembrane region" description="Helical" evidence="2">
    <location>
        <begin position="35"/>
        <end position="55"/>
    </location>
</feature>
<evidence type="ECO:0000256" key="2">
    <source>
        <dbReference type="SAM" id="Phobius"/>
    </source>
</evidence>
<feature type="compositionally biased region" description="Pro residues" evidence="1">
    <location>
        <begin position="191"/>
        <end position="203"/>
    </location>
</feature>
<gene>
    <name evidence="4" type="ORF">G1H19_00730</name>
</gene>
<name>A0A7K3W9M9_9ACTN</name>
<dbReference type="Pfam" id="PF03703">
    <property type="entry name" value="bPH_2"/>
    <property type="match status" value="1"/>
</dbReference>
<evidence type="ECO:0000313" key="5">
    <source>
        <dbReference type="Proteomes" id="UP000470470"/>
    </source>
</evidence>
<evidence type="ECO:0000256" key="1">
    <source>
        <dbReference type="SAM" id="MobiDB-lite"/>
    </source>
</evidence>
<reference evidence="4 5" key="1">
    <citation type="submission" date="2020-02" db="EMBL/GenBank/DDBJ databases">
        <title>The whole genome sequence of CPCC 205119.</title>
        <authorList>
            <person name="Jiang Z."/>
        </authorList>
    </citation>
    <scope>NUCLEOTIDE SEQUENCE [LARGE SCALE GENOMIC DNA]</scope>
    <source>
        <strain evidence="4 5">CPCC 205119</strain>
    </source>
</reference>
<dbReference type="AlphaFoldDB" id="A0A7K3W9M9"/>
<dbReference type="EMBL" id="JAAGWK010000002">
    <property type="protein sequence ID" value="NEL52540.1"/>
    <property type="molecule type" value="Genomic_DNA"/>
</dbReference>
<organism evidence="4 5">
    <name type="scientific">Goekera deserti</name>
    <dbReference type="NCBI Taxonomy" id="2497753"/>
    <lineage>
        <taxon>Bacteria</taxon>
        <taxon>Bacillati</taxon>
        <taxon>Actinomycetota</taxon>
        <taxon>Actinomycetes</taxon>
        <taxon>Geodermatophilales</taxon>
        <taxon>Geodermatophilaceae</taxon>
        <taxon>Goekera</taxon>
    </lineage>
</organism>
<feature type="domain" description="YdbS-like PH" evidence="3">
    <location>
        <begin position="87"/>
        <end position="159"/>
    </location>
</feature>
<proteinExistence type="predicted"/>
<feature type="transmembrane region" description="Helical" evidence="2">
    <location>
        <begin position="61"/>
        <end position="87"/>
    </location>
</feature>
<dbReference type="PANTHER" id="PTHR37938:SF1">
    <property type="entry name" value="BLL0215 PROTEIN"/>
    <property type="match status" value="1"/>
</dbReference>
<sequence length="232" mass="25157">MTGPHASATPHQPKDVAKYLLPDEKLVVSTRRHGAVLVLPAAKSLPVLVAALWLLGVSPNAVVTGLGLVLLVAALGYLAVHVGEWWIRHFLITQRRVMLISGFVVRTVAVMPLRRITDMTWQETPFGQLLGYGTFRFESAGQDQALSEISYLPHADQLYLSVSELLFGKDFGGANSSEEEESLAGGQQPRRPAPPRSAPPPPTARGRQDTAPLPSLGAPGPQEPPSRWPRRT</sequence>
<protein>
    <submittedName>
        <fullName evidence="4">PH domain-containing protein</fullName>
    </submittedName>
</protein>
<keyword evidence="2" id="KW-0472">Membrane</keyword>
<feature type="compositionally biased region" description="Pro residues" evidence="1">
    <location>
        <begin position="221"/>
        <end position="232"/>
    </location>
</feature>
<feature type="region of interest" description="Disordered" evidence="1">
    <location>
        <begin position="174"/>
        <end position="232"/>
    </location>
</feature>